<gene>
    <name evidence="1" type="ORF">pipiens_011231</name>
</gene>
<dbReference type="AlphaFoldDB" id="A0ABD1D764"/>
<evidence type="ECO:0000313" key="1">
    <source>
        <dbReference type="EMBL" id="KAL1395456.1"/>
    </source>
</evidence>
<organism evidence="1 2">
    <name type="scientific">Culex pipiens pipiens</name>
    <name type="common">Northern house mosquito</name>
    <dbReference type="NCBI Taxonomy" id="38569"/>
    <lineage>
        <taxon>Eukaryota</taxon>
        <taxon>Metazoa</taxon>
        <taxon>Ecdysozoa</taxon>
        <taxon>Arthropoda</taxon>
        <taxon>Hexapoda</taxon>
        <taxon>Insecta</taxon>
        <taxon>Pterygota</taxon>
        <taxon>Neoptera</taxon>
        <taxon>Endopterygota</taxon>
        <taxon>Diptera</taxon>
        <taxon>Nematocera</taxon>
        <taxon>Culicoidea</taxon>
        <taxon>Culicidae</taxon>
        <taxon>Culicinae</taxon>
        <taxon>Culicini</taxon>
        <taxon>Culex</taxon>
        <taxon>Culex</taxon>
    </lineage>
</organism>
<proteinExistence type="predicted"/>
<dbReference type="EMBL" id="JBEHCU010007140">
    <property type="protein sequence ID" value="KAL1395456.1"/>
    <property type="molecule type" value="Genomic_DNA"/>
</dbReference>
<protein>
    <submittedName>
        <fullName evidence="1">Uncharacterized protein</fullName>
    </submittedName>
</protein>
<sequence>MGHLDVSHLRMATSAVICLALVSMCSAEG</sequence>
<feature type="non-terminal residue" evidence="1">
    <location>
        <position position="29"/>
    </location>
</feature>
<accession>A0ABD1D764</accession>
<evidence type="ECO:0000313" key="2">
    <source>
        <dbReference type="Proteomes" id="UP001562425"/>
    </source>
</evidence>
<reference evidence="1 2" key="1">
    <citation type="submission" date="2024-05" db="EMBL/GenBank/DDBJ databases">
        <title>Culex pipiens pipiens assembly and annotation.</title>
        <authorList>
            <person name="Alout H."/>
            <person name="Durand T."/>
        </authorList>
    </citation>
    <scope>NUCLEOTIDE SEQUENCE [LARGE SCALE GENOMIC DNA]</scope>
    <source>
        <strain evidence="1">HA-2024</strain>
        <tissue evidence="1">Whole body</tissue>
    </source>
</reference>
<comment type="caution">
    <text evidence="1">The sequence shown here is derived from an EMBL/GenBank/DDBJ whole genome shotgun (WGS) entry which is preliminary data.</text>
</comment>
<keyword evidence="2" id="KW-1185">Reference proteome</keyword>
<name>A0ABD1D764_CULPP</name>
<dbReference type="Proteomes" id="UP001562425">
    <property type="component" value="Unassembled WGS sequence"/>
</dbReference>